<feature type="transmembrane region" description="Helical" evidence="6">
    <location>
        <begin position="338"/>
        <end position="358"/>
    </location>
</feature>
<proteinExistence type="predicted"/>
<dbReference type="PANTHER" id="PTHR30250">
    <property type="entry name" value="PST FAMILY PREDICTED COLANIC ACID TRANSPORTER"/>
    <property type="match status" value="1"/>
</dbReference>
<evidence type="ECO:0000256" key="2">
    <source>
        <dbReference type="ARBA" id="ARBA00022475"/>
    </source>
</evidence>
<feature type="transmembrane region" description="Helical" evidence="6">
    <location>
        <begin position="254"/>
        <end position="282"/>
    </location>
</feature>
<feature type="transmembrane region" description="Helical" evidence="6">
    <location>
        <begin position="425"/>
        <end position="447"/>
    </location>
</feature>
<evidence type="ECO:0000256" key="4">
    <source>
        <dbReference type="ARBA" id="ARBA00022989"/>
    </source>
</evidence>
<feature type="transmembrane region" description="Helical" evidence="6">
    <location>
        <begin position="370"/>
        <end position="388"/>
    </location>
</feature>
<evidence type="ECO:0000256" key="5">
    <source>
        <dbReference type="ARBA" id="ARBA00023136"/>
    </source>
</evidence>
<protein>
    <submittedName>
        <fullName evidence="7">Lipopolysaccharide biosynthesis protein</fullName>
    </submittedName>
</protein>
<comment type="caution">
    <text evidence="7">The sequence shown here is derived from an EMBL/GenBank/DDBJ whole genome shotgun (WGS) entry which is preliminary data.</text>
</comment>
<evidence type="ECO:0000256" key="3">
    <source>
        <dbReference type="ARBA" id="ARBA00022692"/>
    </source>
</evidence>
<dbReference type="Pfam" id="PF01943">
    <property type="entry name" value="Polysacc_synt"/>
    <property type="match status" value="1"/>
</dbReference>
<sequence>MTLIDTAGKILPPRYAARLMPVFERLLTVMTAKDETSAAQRMALVAFSIRIVSAAIAFVSQIILARLMGEFEYGIFVFVWVIAVILGNLSCLGFHTTVIRFLPQYRSAGADESIRGLTATARIFALVSATLIAATGIAALYLLGDKIQAHYIQPLFVGAFVLPMIALGDVLDGTARANGWPVHALGPTYIIRPLLILSLVACAIGLGRMADANTAILAALAAAYLTTILQYVVITGKLKQRFPAPGIQIHFRTWLTVAFPIFLIEGFYFMLTNSDVIIVGLYLPPEKVAVYFAAAKTMALVHFVYFAVKAAVAQRFSSLVSGTDRAALSAFARLTVQWTFWPSLLVGGLVILAGPFLLSLFGPAFQEGHMIMIVLFAGIIAKAMIGPGEVLLTMAGEHRICAAIYAVALAANLGINIVLIPVWGLLGAATATAAAMVIEAGLLHIIIRRRLGIVMFIAAGPASGRGRFGTETG</sequence>
<keyword evidence="2" id="KW-1003">Cell membrane</keyword>
<feature type="transmembrane region" description="Helical" evidence="6">
    <location>
        <begin position="43"/>
        <end position="63"/>
    </location>
</feature>
<keyword evidence="8" id="KW-1185">Reference proteome</keyword>
<reference evidence="7" key="1">
    <citation type="submission" date="2022-10" db="EMBL/GenBank/DDBJ databases">
        <title>Hoeflea sp. J2-29, isolated from marine algae.</title>
        <authorList>
            <person name="Kristyanto S."/>
            <person name="Kim J.M."/>
            <person name="Jeon C.O."/>
        </authorList>
    </citation>
    <scope>NUCLEOTIDE SEQUENCE</scope>
    <source>
        <strain evidence="7">J2-29</strain>
    </source>
</reference>
<dbReference type="EMBL" id="JAOVZQ010000001">
    <property type="protein sequence ID" value="MCY0092460.1"/>
    <property type="molecule type" value="Genomic_DNA"/>
</dbReference>
<comment type="subcellular location">
    <subcellularLocation>
        <location evidence="1">Cell membrane</location>
        <topology evidence="1">Multi-pass membrane protein</topology>
    </subcellularLocation>
</comment>
<dbReference type="PANTHER" id="PTHR30250:SF11">
    <property type="entry name" value="O-ANTIGEN TRANSPORTER-RELATED"/>
    <property type="match status" value="1"/>
</dbReference>
<feature type="transmembrane region" description="Helical" evidence="6">
    <location>
        <begin position="149"/>
        <end position="168"/>
    </location>
</feature>
<dbReference type="Proteomes" id="UP001081283">
    <property type="component" value="Unassembled WGS sequence"/>
</dbReference>
<keyword evidence="4 6" id="KW-1133">Transmembrane helix</keyword>
<name>A0ABT3Y9K5_9HYPH</name>
<accession>A0ABT3Y9K5</accession>
<evidence type="ECO:0000313" key="7">
    <source>
        <dbReference type="EMBL" id="MCY0092460.1"/>
    </source>
</evidence>
<keyword evidence="5 6" id="KW-0472">Membrane</keyword>
<feature type="transmembrane region" description="Helical" evidence="6">
    <location>
        <begin position="75"/>
        <end position="102"/>
    </location>
</feature>
<evidence type="ECO:0000256" key="6">
    <source>
        <dbReference type="SAM" id="Phobius"/>
    </source>
</evidence>
<dbReference type="InterPro" id="IPR002797">
    <property type="entry name" value="Polysacc_synth"/>
</dbReference>
<feature type="transmembrane region" description="Helical" evidence="6">
    <location>
        <begin position="215"/>
        <end position="234"/>
    </location>
</feature>
<feature type="transmembrane region" description="Helical" evidence="6">
    <location>
        <begin position="400"/>
        <end position="419"/>
    </location>
</feature>
<feature type="transmembrane region" description="Helical" evidence="6">
    <location>
        <begin position="189"/>
        <end position="209"/>
    </location>
</feature>
<dbReference type="InterPro" id="IPR050833">
    <property type="entry name" value="Poly_Biosynth_Transport"/>
</dbReference>
<keyword evidence="3 6" id="KW-0812">Transmembrane</keyword>
<dbReference type="RefSeq" id="WP_267610449.1">
    <property type="nucleotide sequence ID" value="NZ_JAOVZQ010000001.1"/>
</dbReference>
<feature type="transmembrane region" description="Helical" evidence="6">
    <location>
        <begin position="288"/>
        <end position="308"/>
    </location>
</feature>
<feature type="transmembrane region" description="Helical" evidence="6">
    <location>
        <begin position="123"/>
        <end position="143"/>
    </location>
</feature>
<evidence type="ECO:0000256" key="1">
    <source>
        <dbReference type="ARBA" id="ARBA00004651"/>
    </source>
</evidence>
<evidence type="ECO:0000313" key="8">
    <source>
        <dbReference type="Proteomes" id="UP001081283"/>
    </source>
</evidence>
<organism evidence="7 8">
    <name type="scientific">Hoeflea ulvae</name>
    <dbReference type="NCBI Taxonomy" id="2983764"/>
    <lineage>
        <taxon>Bacteria</taxon>
        <taxon>Pseudomonadati</taxon>
        <taxon>Pseudomonadota</taxon>
        <taxon>Alphaproteobacteria</taxon>
        <taxon>Hyphomicrobiales</taxon>
        <taxon>Rhizobiaceae</taxon>
        <taxon>Hoeflea</taxon>
    </lineage>
</organism>
<gene>
    <name evidence="7" type="ORF">OEG82_00135</name>
</gene>